<organism evidence="2 3">
    <name type="scientific">Aliicoccus persicus</name>
    <dbReference type="NCBI Taxonomy" id="930138"/>
    <lineage>
        <taxon>Bacteria</taxon>
        <taxon>Bacillati</taxon>
        <taxon>Bacillota</taxon>
        <taxon>Bacilli</taxon>
        <taxon>Bacillales</taxon>
        <taxon>Staphylococcaceae</taxon>
        <taxon>Aliicoccus</taxon>
    </lineage>
</organism>
<accession>A0A662Z624</accession>
<dbReference type="OrthoDB" id="9777257at2"/>
<evidence type="ECO:0000259" key="1">
    <source>
        <dbReference type="Pfam" id="PF05175"/>
    </source>
</evidence>
<keyword evidence="2" id="KW-0808">Transferase</keyword>
<dbReference type="InterPro" id="IPR007848">
    <property type="entry name" value="Small_mtfrase_dom"/>
</dbReference>
<name>A0A662Z624_9STAP</name>
<dbReference type="PANTHER" id="PTHR47739:SF1">
    <property type="entry name" value="TRNA1(VAL) (ADENINE(37)-N6)-METHYLTRANSFERASE"/>
    <property type="match status" value="1"/>
</dbReference>
<dbReference type="CDD" id="cd02440">
    <property type="entry name" value="AdoMet_MTases"/>
    <property type="match status" value="1"/>
</dbReference>
<dbReference type="GO" id="GO:0008168">
    <property type="term" value="F:methyltransferase activity"/>
    <property type="evidence" value="ECO:0007669"/>
    <property type="project" value="UniProtKB-KW"/>
</dbReference>
<sequence>MIKPHERIDELFRENMKIIQSREVFSYSVDALLLADFVTLRKRDSIIDLCSGNGVIPLLLSHRTDQPIEGLEIQAPLVDMAKRSIALNEKEDQINIVEGDLNDIKAYFPHSSFDVITVNPPYFTPDQPLKIRDAHAYARHELLTTLEQVVSACKHLVKNKGRLFMVHRAERSMEVIHTLMQAGFRVTRTQYVYNAPKSDSALFVLIEAVYHSKAYVKVLPAFYIYDNNSEYSKEMLEVYYG</sequence>
<dbReference type="InterPro" id="IPR029063">
    <property type="entry name" value="SAM-dependent_MTases_sf"/>
</dbReference>
<keyword evidence="2" id="KW-0489">Methyltransferase</keyword>
<dbReference type="InterPro" id="IPR050210">
    <property type="entry name" value="tRNA_Adenine-N(6)_MTase"/>
</dbReference>
<dbReference type="AlphaFoldDB" id="A0A662Z624"/>
<dbReference type="SUPFAM" id="SSF53335">
    <property type="entry name" value="S-adenosyl-L-methionine-dependent methyltransferases"/>
    <property type="match status" value="1"/>
</dbReference>
<evidence type="ECO:0000313" key="3">
    <source>
        <dbReference type="Proteomes" id="UP000243605"/>
    </source>
</evidence>
<gene>
    <name evidence="2" type="ORF">SAMN05192557_1384</name>
</gene>
<reference evidence="2 3" key="1">
    <citation type="submission" date="2016-10" db="EMBL/GenBank/DDBJ databases">
        <authorList>
            <person name="Varghese N."/>
            <person name="Submissions S."/>
        </authorList>
    </citation>
    <scope>NUCLEOTIDE SEQUENCE [LARGE SCALE GENOMIC DNA]</scope>
    <source>
        <strain evidence="2 3">IBRC-M10081</strain>
    </source>
</reference>
<proteinExistence type="predicted"/>
<dbReference type="EMBL" id="FOIT01000004">
    <property type="protein sequence ID" value="SEW05598.1"/>
    <property type="molecule type" value="Genomic_DNA"/>
</dbReference>
<dbReference type="Pfam" id="PF05175">
    <property type="entry name" value="MTS"/>
    <property type="match status" value="1"/>
</dbReference>
<evidence type="ECO:0000313" key="2">
    <source>
        <dbReference type="EMBL" id="SEW05598.1"/>
    </source>
</evidence>
<dbReference type="GO" id="GO:0032259">
    <property type="term" value="P:methylation"/>
    <property type="evidence" value="ECO:0007669"/>
    <property type="project" value="UniProtKB-KW"/>
</dbReference>
<protein>
    <submittedName>
        <fullName evidence="2">tRNA1(Val) A37 N6-methylase TrmN6</fullName>
    </submittedName>
</protein>
<keyword evidence="3" id="KW-1185">Reference proteome</keyword>
<dbReference type="Gene3D" id="3.40.50.150">
    <property type="entry name" value="Vaccinia Virus protein VP39"/>
    <property type="match status" value="1"/>
</dbReference>
<dbReference type="Proteomes" id="UP000243605">
    <property type="component" value="Unassembled WGS sequence"/>
</dbReference>
<dbReference type="RefSeq" id="WP_091475162.1">
    <property type="nucleotide sequence ID" value="NZ_FOIT01000004.1"/>
</dbReference>
<dbReference type="PANTHER" id="PTHR47739">
    <property type="entry name" value="TRNA1(VAL) (ADENINE(37)-N6)-METHYLTRANSFERASE"/>
    <property type="match status" value="1"/>
</dbReference>
<feature type="domain" description="Methyltransferase small" evidence="1">
    <location>
        <begin position="16"/>
        <end position="185"/>
    </location>
</feature>